<gene>
    <name evidence="10" type="primary">susC_6</name>
    <name evidence="10" type="ORF">CHRY9390_02068</name>
</gene>
<feature type="chain" id="PRO_5040421722" evidence="8">
    <location>
        <begin position="23"/>
        <end position="1006"/>
    </location>
</feature>
<dbReference type="PROSITE" id="PS52016">
    <property type="entry name" value="TONB_DEPENDENT_REC_3"/>
    <property type="match status" value="1"/>
</dbReference>
<evidence type="ECO:0000256" key="7">
    <source>
        <dbReference type="PROSITE-ProRule" id="PRU01360"/>
    </source>
</evidence>
<dbReference type="Proteomes" id="UP000662618">
    <property type="component" value="Unassembled WGS sequence"/>
</dbReference>
<name>A0A9N8MGI6_9FLAO</name>
<evidence type="ECO:0000259" key="9">
    <source>
        <dbReference type="Pfam" id="PF07715"/>
    </source>
</evidence>
<feature type="domain" description="TonB-dependent receptor plug" evidence="9">
    <location>
        <begin position="49"/>
        <end position="174"/>
    </location>
</feature>
<evidence type="ECO:0000256" key="8">
    <source>
        <dbReference type="SAM" id="SignalP"/>
    </source>
</evidence>
<dbReference type="GO" id="GO:0009279">
    <property type="term" value="C:cell outer membrane"/>
    <property type="evidence" value="ECO:0007669"/>
    <property type="project" value="UniProtKB-SubCell"/>
</dbReference>
<dbReference type="RefSeq" id="WP_162088391.1">
    <property type="nucleotide sequence ID" value="NZ_CAJIMS010000001.1"/>
</dbReference>
<dbReference type="InterPro" id="IPR023996">
    <property type="entry name" value="TonB-dep_OMP_SusC/RagA"/>
</dbReference>
<evidence type="ECO:0000256" key="2">
    <source>
        <dbReference type="ARBA" id="ARBA00022448"/>
    </source>
</evidence>
<proteinExistence type="inferred from homology"/>
<keyword evidence="6 7" id="KW-0998">Cell outer membrane</keyword>
<dbReference type="InterPro" id="IPR037066">
    <property type="entry name" value="Plug_dom_sf"/>
</dbReference>
<keyword evidence="4 7" id="KW-0812">Transmembrane</keyword>
<dbReference type="EMBL" id="CAJIMS010000001">
    <property type="protein sequence ID" value="CAD7809791.1"/>
    <property type="molecule type" value="Genomic_DNA"/>
</dbReference>
<evidence type="ECO:0000256" key="3">
    <source>
        <dbReference type="ARBA" id="ARBA00022452"/>
    </source>
</evidence>
<evidence type="ECO:0000256" key="1">
    <source>
        <dbReference type="ARBA" id="ARBA00004571"/>
    </source>
</evidence>
<evidence type="ECO:0000313" key="10">
    <source>
        <dbReference type="EMBL" id="CAD7809791.1"/>
    </source>
</evidence>
<accession>A0A9N8MGI6</accession>
<dbReference type="AlphaFoldDB" id="A0A9N8MGI6"/>
<reference evidence="10" key="1">
    <citation type="submission" date="2020-12" db="EMBL/GenBank/DDBJ databases">
        <authorList>
            <person name="Rodrigo-Torres L."/>
            <person name="Arahal R. D."/>
            <person name="Lucena T."/>
        </authorList>
    </citation>
    <scope>NUCLEOTIDE SEQUENCE</scope>
    <source>
        <strain evidence="10">CECT 9390</strain>
    </source>
</reference>
<protein>
    <submittedName>
        <fullName evidence="10">TonB-dependent receptor SusC</fullName>
    </submittedName>
</protein>
<dbReference type="InterPro" id="IPR039426">
    <property type="entry name" value="TonB-dep_rcpt-like"/>
</dbReference>
<comment type="caution">
    <text evidence="10">The sequence shown here is derived from an EMBL/GenBank/DDBJ whole genome shotgun (WGS) entry which is preliminary data.</text>
</comment>
<evidence type="ECO:0000256" key="6">
    <source>
        <dbReference type="ARBA" id="ARBA00023237"/>
    </source>
</evidence>
<keyword evidence="8" id="KW-0732">Signal</keyword>
<evidence type="ECO:0000256" key="4">
    <source>
        <dbReference type="ARBA" id="ARBA00022692"/>
    </source>
</evidence>
<keyword evidence="3 7" id="KW-1134">Transmembrane beta strand</keyword>
<dbReference type="NCBIfam" id="TIGR04056">
    <property type="entry name" value="OMP_RagA_SusC"/>
    <property type="match status" value="1"/>
</dbReference>
<dbReference type="Gene3D" id="2.40.170.20">
    <property type="entry name" value="TonB-dependent receptor, beta-barrel domain"/>
    <property type="match status" value="1"/>
</dbReference>
<dbReference type="Gene3D" id="2.170.130.10">
    <property type="entry name" value="TonB-dependent receptor, plug domain"/>
    <property type="match status" value="1"/>
</dbReference>
<organism evidence="10 11">
    <name type="scientific">Chryseobacterium aquaeductus</name>
    <dbReference type="NCBI Taxonomy" id="2675056"/>
    <lineage>
        <taxon>Bacteria</taxon>
        <taxon>Pseudomonadati</taxon>
        <taxon>Bacteroidota</taxon>
        <taxon>Flavobacteriia</taxon>
        <taxon>Flavobacteriales</taxon>
        <taxon>Weeksellaceae</taxon>
        <taxon>Chryseobacterium group</taxon>
        <taxon>Chryseobacterium</taxon>
    </lineage>
</organism>
<dbReference type="InterPro" id="IPR036942">
    <property type="entry name" value="Beta-barrel_TonB_sf"/>
</dbReference>
<keyword evidence="11" id="KW-1185">Reference proteome</keyword>
<dbReference type="InterPro" id="IPR023997">
    <property type="entry name" value="TonB-dep_OMP_SusC/RagA_CS"/>
</dbReference>
<evidence type="ECO:0000256" key="5">
    <source>
        <dbReference type="ARBA" id="ARBA00023136"/>
    </source>
</evidence>
<comment type="similarity">
    <text evidence="7">Belongs to the TonB-dependent receptor family.</text>
</comment>
<dbReference type="InterPro" id="IPR012910">
    <property type="entry name" value="Plug_dom"/>
</dbReference>
<keyword evidence="10" id="KW-0675">Receptor</keyword>
<dbReference type="Pfam" id="PF07715">
    <property type="entry name" value="Plug"/>
    <property type="match status" value="1"/>
</dbReference>
<feature type="signal peptide" evidence="8">
    <location>
        <begin position="1"/>
        <end position="22"/>
    </location>
</feature>
<dbReference type="SUPFAM" id="SSF56935">
    <property type="entry name" value="Porins"/>
    <property type="match status" value="1"/>
</dbReference>
<dbReference type="NCBIfam" id="TIGR04057">
    <property type="entry name" value="SusC_RagA_signa"/>
    <property type="match status" value="1"/>
</dbReference>
<keyword evidence="2 7" id="KW-0813">Transport</keyword>
<sequence length="1006" mass="110131">MKKLTAGVLVLVLSSSFVVVNAQNIKKDTVRTQEIEGVVVTALGIKREKKSLGYSSQQLNASQVNSSPTNNFLNNLSGKVAGLDVKMNSNFGGSTNIVMRGIKSITGNNQALIVVDGVPISNANLNTSDAKNGRDGYDFGNAASDIDPNNIESVNVLKGAAATVLYGSLAANGAIMITTKKGKKNSGLGVSYSSTVSVGTFDKSTFAKYQKDYGQGYAGEDSSYIGDINGDGIDDGLIASAGDDASYGNAFNPNVLVYNWDAFIDGHPNYQKATPWVAAKNDPTKFFKKSYSLINSIAVNGGTDKSAYNFGYTNNYETGILPNSSLNKNTITGNYSYDLSDKLKANAFMTFTNQSTIGRNSVGYGDNIIGGFRQWWATNVDVLDLREQYFRTKKNVTWNMKDPTNGDLAPNFWDNPYWSRYENYESDTRRRFLTGASISYDITKDLNLLARVGIDYTNDRQEMRKAVGSHAEEFGISQTNQSSGYELFTRSFMQQNYDFIASYDVNINDKINGKLIGGYNFIKQDIEAFNGSTTGGLLKPNFYSLQNSKTFIAPIETNIAYKKSGVYGQASFDYDKTLFLEGSYRHDESTALPSENGGYNYWSLGSSFIFSEFIKKSWLNLGKLRLNYAEVGNDPAPGRLGWLNNNGGLGNGALFDLSNTYLDFSKLRPEVTKSWEAGLELQMFKNRLGLDVSLYKTNSVDQIFAVPTTGASGYLFKMINAGELENKGIEIGLNGTPIKTNDFRWNINVNWSTNKNKLLYLDEGRSNLVLANFQHTSLNATVGEAYGTIRGTDYVYDSNGNKVVGDDGYYLQKNNQVLGNIQADWLGGVSNTFTYKNFSVGFLIDVRKGGDVFSLDQIYGQETGLYPNTVGLNDLGNPIRNTLDQGGGTILPGVKEDGTPNDIRIDGSYSTGIFGSVNPEKAFVYDASYVKLREASITYTLPSKVFEGTVIRSASFSLLGNNLWIIHKNLPMADPEAGSSGGNVQGYQSGVMPTVRTISFNVKVNF</sequence>
<keyword evidence="5 7" id="KW-0472">Membrane</keyword>
<evidence type="ECO:0000313" key="11">
    <source>
        <dbReference type="Proteomes" id="UP000662618"/>
    </source>
</evidence>
<comment type="subcellular location">
    <subcellularLocation>
        <location evidence="1 7">Cell outer membrane</location>
        <topology evidence="1 7">Multi-pass membrane protein</topology>
    </subcellularLocation>
</comment>